<dbReference type="GO" id="GO:0009252">
    <property type="term" value="P:peptidoglycan biosynthetic process"/>
    <property type="evidence" value="ECO:0007669"/>
    <property type="project" value="UniProtKB-UniRule"/>
</dbReference>
<feature type="active site" description="Proton donor/acceptor" evidence="7">
    <location>
        <position position="95"/>
    </location>
</feature>
<dbReference type="GO" id="GO:0008881">
    <property type="term" value="F:glutamate racemase activity"/>
    <property type="evidence" value="ECO:0007669"/>
    <property type="project" value="UniProtKB-UniRule"/>
</dbReference>
<evidence type="ECO:0000256" key="7">
    <source>
        <dbReference type="HAMAP-Rule" id="MF_00258"/>
    </source>
</evidence>
<evidence type="ECO:0000256" key="2">
    <source>
        <dbReference type="ARBA" id="ARBA00013090"/>
    </source>
</evidence>
<protein>
    <recommendedName>
        <fullName evidence="2 7">Glutamate racemase</fullName>
        <ecNumber evidence="2 7">5.1.1.3</ecNumber>
    </recommendedName>
</protein>
<name>A0A938WWN2_9BACT</name>
<evidence type="ECO:0000256" key="1">
    <source>
        <dbReference type="ARBA" id="ARBA00001602"/>
    </source>
</evidence>
<organism evidence="8 9">
    <name type="scientific">Marseilla massiliensis</name>
    <dbReference type="NCBI Taxonomy" id="1841864"/>
    <lineage>
        <taxon>Bacteria</taxon>
        <taxon>Pseudomonadati</taxon>
        <taxon>Bacteroidota</taxon>
        <taxon>Bacteroidia</taxon>
        <taxon>Bacteroidales</taxon>
        <taxon>Prevotellaceae</taxon>
        <taxon>Marseilla</taxon>
    </lineage>
</organism>
<dbReference type="Proteomes" id="UP000706891">
    <property type="component" value="Unassembled WGS sequence"/>
</dbReference>
<keyword evidence="5 7" id="KW-0413">Isomerase</keyword>
<reference evidence="8" key="2">
    <citation type="journal article" date="2021" name="Sci. Rep.">
        <title>The distribution of antibiotic resistance genes in chicken gut microbiota commensals.</title>
        <authorList>
            <person name="Juricova H."/>
            <person name="Matiasovicova J."/>
            <person name="Kubasova T."/>
            <person name="Cejkova D."/>
            <person name="Rychlik I."/>
        </authorList>
    </citation>
    <scope>NUCLEOTIDE SEQUENCE</scope>
    <source>
        <strain evidence="8">An824</strain>
    </source>
</reference>
<comment type="function">
    <text evidence="7">Provides the (R)-glutamate required for cell wall biosynthesis.</text>
</comment>
<dbReference type="AlphaFoldDB" id="A0A938WWN2"/>
<comment type="catalytic activity">
    <reaction evidence="1 7">
        <text>L-glutamate = D-glutamate</text>
        <dbReference type="Rhea" id="RHEA:12813"/>
        <dbReference type="ChEBI" id="CHEBI:29985"/>
        <dbReference type="ChEBI" id="CHEBI:29986"/>
        <dbReference type="EC" id="5.1.1.3"/>
    </reaction>
</comment>
<dbReference type="SUPFAM" id="SSF53681">
    <property type="entry name" value="Aspartate/glutamate racemase"/>
    <property type="match status" value="2"/>
</dbReference>
<comment type="pathway">
    <text evidence="7">Cell wall biogenesis; peptidoglycan biosynthesis.</text>
</comment>
<dbReference type="Pfam" id="PF01177">
    <property type="entry name" value="Asp_Glu_race"/>
    <property type="match status" value="1"/>
</dbReference>
<dbReference type="NCBIfam" id="TIGR00067">
    <property type="entry name" value="glut_race"/>
    <property type="match status" value="1"/>
</dbReference>
<dbReference type="GO" id="GO:0008360">
    <property type="term" value="P:regulation of cell shape"/>
    <property type="evidence" value="ECO:0007669"/>
    <property type="project" value="UniProtKB-KW"/>
</dbReference>
<dbReference type="PANTHER" id="PTHR21198:SF2">
    <property type="entry name" value="GLUTAMATE RACEMASE"/>
    <property type="match status" value="1"/>
</dbReference>
<dbReference type="RefSeq" id="WP_205105601.1">
    <property type="nucleotide sequence ID" value="NZ_JACJJG010000082.1"/>
</dbReference>
<dbReference type="FunFam" id="3.40.50.1860:FF:000001">
    <property type="entry name" value="Glutamate racemase"/>
    <property type="match status" value="1"/>
</dbReference>
<feature type="binding site" evidence="7">
    <location>
        <begin position="32"/>
        <end position="33"/>
    </location>
    <ligand>
        <name>substrate</name>
    </ligand>
</feature>
<evidence type="ECO:0000256" key="3">
    <source>
        <dbReference type="ARBA" id="ARBA00022960"/>
    </source>
</evidence>
<dbReference type="Gene3D" id="3.40.50.1860">
    <property type="match status" value="2"/>
</dbReference>
<comment type="similarity">
    <text evidence="7">Belongs to the aspartate/glutamate racemases family.</text>
</comment>
<gene>
    <name evidence="7 8" type="primary">murI</name>
    <name evidence="8" type="ORF">H6A34_11260</name>
</gene>
<comment type="caution">
    <text evidence="8">The sequence shown here is derived from an EMBL/GenBank/DDBJ whole genome shotgun (WGS) entry which is preliminary data.</text>
</comment>
<dbReference type="InterPro" id="IPR033134">
    <property type="entry name" value="Asp/Glu_racemase_AS_2"/>
</dbReference>
<dbReference type="HAMAP" id="MF_00258">
    <property type="entry name" value="Glu_racemase"/>
    <property type="match status" value="1"/>
</dbReference>
<evidence type="ECO:0000313" key="9">
    <source>
        <dbReference type="Proteomes" id="UP000706891"/>
    </source>
</evidence>
<feature type="active site" description="Proton donor/acceptor" evidence="7">
    <location>
        <position position="214"/>
    </location>
</feature>
<evidence type="ECO:0000256" key="5">
    <source>
        <dbReference type="ARBA" id="ARBA00023235"/>
    </source>
</evidence>
<evidence type="ECO:0000313" key="8">
    <source>
        <dbReference type="EMBL" id="MBM6674449.1"/>
    </source>
</evidence>
<feature type="binding site" evidence="7">
    <location>
        <begin position="96"/>
        <end position="97"/>
    </location>
    <ligand>
        <name>substrate</name>
    </ligand>
</feature>
<proteinExistence type="inferred from homology"/>
<evidence type="ECO:0000256" key="4">
    <source>
        <dbReference type="ARBA" id="ARBA00022984"/>
    </source>
</evidence>
<feature type="binding site" evidence="7">
    <location>
        <begin position="64"/>
        <end position="65"/>
    </location>
    <ligand>
        <name>substrate</name>
    </ligand>
</feature>
<feature type="binding site" evidence="7">
    <location>
        <begin position="215"/>
        <end position="216"/>
    </location>
    <ligand>
        <name>substrate</name>
    </ligand>
</feature>
<dbReference type="EMBL" id="JACJJG010000082">
    <property type="protein sequence ID" value="MBM6674449.1"/>
    <property type="molecule type" value="Genomic_DNA"/>
</dbReference>
<dbReference type="InterPro" id="IPR018187">
    <property type="entry name" value="Asp/Glu_racemase_AS_1"/>
</dbReference>
<dbReference type="GO" id="GO:0071555">
    <property type="term" value="P:cell wall organization"/>
    <property type="evidence" value="ECO:0007669"/>
    <property type="project" value="UniProtKB-KW"/>
</dbReference>
<keyword evidence="6 7" id="KW-0961">Cell wall biogenesis/degradation</keyword>
<dbReference type="InterPro" id="IPR015942">
    <property type="entry name" value="Asp/Glu/hydantoin_racemase"/>
</dbReference>
<dbReference type="InterPro" id="IPR001920">
    <property type="entry name" value="Asp/Glu_race"/>
</dbReference>
<evidence type="ECO:0000256" key="6">
    <source>
        <dbReference type="ARBA" id="ARBA00023316"/>
    </source>
</evidence>
<dbReference type="EC" id="5.1.1.3" evidence="2 7"/>
<dbReference type="InterPro" id="IPR004391">
    <property type="entry name" value="Glu_race"/>
</dbReference>
<dbReference type="PANTHER" id="PTHR21198">
    <property type="entry name" value="GLUTAMATE RACEMASE"/>
    <property type="match status" value="1"/>
</dbReference>
<keyword evidence="4 7" id="KW-0573">Peptidoglycan synthesis</keyword>
<dbReference type="PROSITE" id="PS00923">
    <property type="entry name" value="ASP_GLU_RACEMASE_1"/>
    <property type="match status" value="1"/>
</dbReference>
<accession>A0A938WWN2</accession>
<keyword evidence="9" id="KW-1185">Reference proteome</keyword>
<sequence length="295" mass="32778">MGTPNGDNTQAAADSIKVVSSTPSAGPIGVFDSGYGGLTILHEMRSLLPQYDYLYLGDNARAPYGPRSFDVVYQFTREAVIKLFSMGCRLVILACNTASAKALRTIQQNDLPRIDPSRRVLGVIRPTAECIGSITHTRHVGILATEGTIKSESYVMEINKLYPDIKVTGVACPLWVPLIENNEYDTPGADYFVKKRIDSLLFLDPEIDSVILGCTHYPILLDKILKYTPRGVKIIPQGEYVANSLKTYLARHPEMDAVCAKHGRCHYLTTENKDKFRESARIFMHESVDAETISF</sequence>
<dbReference type="PROSITE" id="PS00924">
    <property type="entry name" value="ASP_GLU_RACEMASE_2"/>
    <property type="match status" value="1"/>
</dbReference>
<reference evidence="8" key="1">
    <citation type="submission" date="2020-08" db="EMBL/GenBank/DDBJ databases">
        <authorList>
            <person name="Cejkova D."/>
            <person name="Kubasova T."/>
            <person name="Jahodarova E."/>
            <person name="Rychlik I."/>
        </authorList>
    </citation>
    <scope>NUCLEOTIDE SEQUENCE</scope>
    <source>
        <strain evidence="8">An824</strain>
    </source>
</reference>
<keyword evidence="3 7" id="KW-0133">Cell shape</keyword>